<accession>A0A4Y6Q3N7</accession>
<protein>
    <recommendedName>
        <fullName evidence="2">PatA-like N-terminal domain-containing protein</fullName>
    </recommendedName>
</protein>
<accession>A0A5B8YHF7</accession>
<proteinExistence type="predicted"/>
<dbReference type="InterPro" id="IPR025497">
    <property type="entry name" value="PatA-like_N"/>
</dbReference>
<evidence type="ECO:0000313" key="4">
    <source>
        <dbReference type="Proteomes" id="UP000315995"/>
    </source>
</evidence>
<evidence type="ECO:0000256" key="1">
    <source>
        <dbReference type="SAM" id="MobiDB-lite"/>
    </source>
</evidence>
<feature type="region of interest" description="Disordered" evidence="1">
    <location>
        <begin position="265"/>
        <end position="289"/>
    </location>
</feature>
<dbReference type="OrthoDB" id="5484833at2"/>
<feature type="domain" description="PatA-like N-terminal" evidence="2">
    <location>
        <begin position="355"/>
        <end position="493"/>
    </location>
</feature>
<dbReference type="RefSeq" id="WP_141201049.1">
    <property type="nucleotide sequence ID" value="NZ_CP041186.1"/>
</dbReference>
<gene>
    <name evidence="3" type="ORF">FIV42_28820</name>
</gene>
<organism evidence="3 4">
    <name type="scientific">Persicimonas caeni</name>
    <dbReference type="NCBI Taxonomy" id="2292766"/>
    <lineage>
        <taxon>Bacteria</taxon>
        <taxon>Deltaproteobacteria</taxon>
        <taxon>Bradymonadales</taxon>
        <taxon>Bradymonadaceae</taxon>
        <taxon>Persicimonas</taxon>
    </lineage>
</organism>
<sequence length="548" mass="59705">MSETTAHRIQLREGNATVRRLMAEALEESGFEVMGEADEELADLLIVDVDSGLEEVELLQTSYTAEDRPVLVCGLRPSRESHAQDNWLERPFSPSSFIAQCRNLLGLNEAAPASGLDSAYPGLHEDSTPETQRLTLEDAEKLEEELGLEKGALSAPPKSEGQDDQDEFDAALMDTHDLNAEEGAEFLEIDTSSSIVLDVEDLEDVHEELAAGGSFIGEVERASVAEDEFDWEEPIVEAPEQLRSPTLSQTMPDAPAVMAPDSVLDEVSEEGPFPEPPVDDAPSSHGSVAQLPPQLERQIESVAKLLANSWGRIGLAARPRDRADHMRRVLRAIFTDGLSAAAAEVERIPGSRGFSGDLSSLDLEALLNTVRDRQLRGRLELSVGDDDYVLYLNGGVLDDIENLSGDDDALLLEILLEQGRIAHEVYERLAQSLNDELGAPILMQLREDQLVGVDDLAHARRERAVRLIRGLSEARGGRFAFMDVDKGSGHAWPVDGISANVDALLDDALLGGASEFADALDETFVPEGLEIDEQLPQTVEVPDPDEEL</sequence>
<dbReference type="AlphaFoldDB" id="A0A4Y6Q3N7"/>
<keyword evidence="4" id="KW-1185">Reference proteome</keyword>
<dbReference type="EMBL" id="CP041186">
    <property type="protein sequence ID" value="QDG54605.1"/>
    <property type="molecule type" value="Genomic_DNA"/>
</dbReference>
<dbReference type="Proteomes" id="UP000315995">
    <property type="component" value="Chromosome"/>
</dbReference>
<evidence type="ECO:0000313" key="3">
    <source>
        <dbReference type="EMBL" id="QDG54605.1"/>
    </source>
</evidence>
<dbReference type="Pfam" id="PF14332">
    <property type="entry name" value="DUF4388"/>
    <property type="match status" value="1"/>
</dbReference>
<reference evidence="3 4" key="1">
    <citation type="submission" date="2019-06" db="EMBL/GenBank/DDBJ databases">
        <title>Persicimonas caeni gen. nov., sp. nov., a predatory bacterium isolated from solar saltern.</title>
        <authorList>
            <person name="Wang S."/>
        </authorList>
    </citation>
    <scope>NUCLEOTIDE SEQUENCE [LARGE SCALE GENOMIC DNA]</scope>
    <source>
        <strain evidence="3 4">YN101</strain>
    </source>
</reference>
<name>A0A4Y6Q3N7_PERCE</name>
<evidence type="ECO:0000259" key="2">
    <source>
        <dbReference type="Pfam" id="PF14332"/>
    </source>
</evidence>